<dbReference type="InterPro" id="IPR001537">
    <property type="entry name" value="SpoU_MeTrfase"/>
</dbReference>
<comment type="subcellular location">
    <subcellularLocation>
        <location evidence="1">Mitochondrion</location>
    </subcellularLocation>
</comment>
<dbReference type="EMBL" id="JAULSU010000006">
    <property type="protein sequence ID" value="KAK0614190.1"/>
    <property type="molecule type" value="Genomic_DNA"/>
</dbReference>
<keyword evidence="3" id="KW-0698">rRNA processing</keyword>
<dbReference type="AlphaFoldDB" id="A0AA39WF30"/>
<feature type="region of interest" description="Disordered" evidence="10">
    <location>
        <begin position="149"/>
        <end position="271"/>
    </location>
</feature>
<evidence type="ECO:0000256" key="5">
    <source>
        <dbReference type="ARBA" id="ARBA00022679"/>
    </source>
</evidence>
<protein>
    <recommendedName>
        <fullName evidence="9">rRNA methyltransferase 1, mitochondrial</fullName>
    </recommendedName>
</protein>
<keyword evidence="5" id="KW-0808">Transferase</keyword>
<feature type="compositionally biased region" description="Basic and acidic residues" evidence="10">
    <location>
        <begin position="250"/>
        <end position="267"/>
    </location>
</feature>
<dbReference type="Gene3D" id="3.30.1330.30">
    <property type="match status" value="1"/>
</dbReference>
<dbReference type="Pfam" id="PF00588">
    <property type="entry name" value="SpoU_methylase"/>
    <property type="match status" value="1"/>
</dbReference>
<dbReference type="GO" id="GO:0005739">
    <property type="term" value="C:mitochondrion"/>
    <property type="evidence" value="ECO:0007669"/>
    <property type="project" value="UniProtKB-SubCell"/>
</dbReference>
<keyword evidence="7" id="KW-0809">Transit peptide</keyword>
<dbReference type="SUPFAM" id="SSF55315">
    <property type="entry name" value="L30e-like"/>
    <property type="match status" value="1"/>
</dbReference>
<dbReference type="InterPro" id="IPR047261">
    <property type="entry name" value="MRM1_MeTrfase_dom"/>
</dbReference>
<dbReference type="CDD" id="cd18105">
    <property type="entry name" value="SpoU-like_MRM1"/>
    <property type="match status" value="1"/>
</dbReference>
<dbReference type="InterPro" id="IPR013123">
    <property type="entry name" value="SpoU_subst-bd"/>
</dbReference>
<dbReference type="GO" id="GO:0003723">
    <property type="term" value="F:RNA binding"/>
    <property type="evidence" value="ECO:0007669"/>
    <property type="project" value="InterPro"/>
</dbReference>
<evidence type="ECO:0000256" key="1">
    <source>
        <dbReference type="ARBA" id="ARBA00004173"/>
    </source>
</evidence>
<evidence type="ECO:0000256" key="9">
    <source>
        <dbReference type="ARBA" id="ARBA00034881"/>
    </source>
</evidence>
<evidence type="ECO:0000256" key="8">
    <source>
        <dbReference type="ARBA" id="ARBA00023128"/>
    </source>
</evidence>
<evidence type="ECO:0000256" key="6">
    <source>
        <dbReference type="ARBA" id="ARBA00022691"/>
    </source>
</evidence>
<evidence type="ECO:0000259" key="11">
    <source>
        <dbReference type="SMART" id="SM00967"/>
    </source>
</evidence>
<comment type="caution">
    <text evidence="12">The sequence shown here is derived from an EMBL/GenBank/DDBJ whole genome shotgun (WGS) entry which is preliminary data.</text>
</comment>
<dbReference type="Proteomes" id="UP001175000">
    <property type="component" value="Unassembled WGS sequence"/>
</dbReference>
<proteinExistence type="inferred from homology"/>
<evidence type="ECO:0000256" key="3">
    <source>
        <dbReference type="ARBA" id="ARBA00022552"/>
    </source>
</evidence>
<keyword evidence="8" id="KW-0496">Mitochondrion</keyword>
<feature type="compositionally biased region" description="Basic and acidic residues" evidence="10">
    <location>
        <begin position="161"/>
        <end position="177"/>
    </location>
</feature>
<evidence type="ECO:0000313" key="12">
    <source>
        <dbReference type="EMBL" id="KAK0614190.1"/>
    </source>
</evidence>
<accession>A0AA39WF30</accession>
<reference evidence="12" key="1">
    <citation type="submission" date="2023-06" db="EMBL/GenBank/DDBJ databases">
        <title>Genome-scale phylogeny and comparative genomics of the fungal order Sordariales.</title>
        <authorList>
            <consortium name="Lawrence Berkeley National Laboratory"/>
            <person name="Hensen N."/>
            <person name="Bonometti L."/>
            <person name="Westerberg I."/>
            <person name="Brannstrom I.O."/>
            <person name="Guillou S."/>
            <person name="Cros-Aarteil S."/>
            <person name="Calhoun S."/>
            <person name="Haridas S."/>
            <person name="Kuo A."/>
            <person name="Mondo S."/>
            <person name="Pangilinan J."/>
            <person name="Riley R."/>
            <person name="Labutti K."/>
            <person name="Andreopoulos B."/>
            <person name="Lipzen A."/>
            <person name="Chen C."/>
            <person name="Yanf M."/>
            <person name="Daum C."/>
            <person name="Ng V."/>
            <person name="Clum A."/>
            <person name="Steindorff A."/>
            <person name="Ohm R."/>
            <person name="Martin F."/>
            <person name="Silar P."/>
            <person name="Natvig D."/>
            <person name="Lalanne C."/>
            <person name="Gautier V."/>
            <person name="Ament-Velasquez S.L."/>
            <person name="Kruys A."/>
            <person name="Hutchinson M.I."/>
            <person name="Powell A.J."/>
            <person name="Barry K."/>
            <person name="Miller A.N."/>
            <person name="Grigoriev I.V."/>
            <person name="Debuchy R."/>
            <person name="Gladieux P."/>
            <person name="Thoren M.H."/>
            <person name="Johannesson H."/>
        </authorList>
    </citation>
    <scope>NUCLEOTIDE SEQUENCE</scope>
    <source>
        <strain evidence="12">CBS 606.72</strain>
    </source>
</reference>
<dbReference type="InterPro" id="IPR029028">
    <property type="entry name" value="Alpha/beta_knot_MTases"/>
</dbReference>
<keyword evidence="6" id="KW-0949">S-adenosyl-L-methionine</keyword>
<dbReference type="InterPro" id="IPR029026">
    <property type="entry name" value="tRNA_m1G_MTases_N"/>
</dbReference>
<dbReference type="PANTHER" id="PTHR46103">
    <property type="entry name" value="RRNA METHYLTRANSFERASE 1, MITOCHONDRIAL"/>
    <property type="match status" value="1"/>
</dbReference>
<evidence type="ECO:0000256" key="7">
    <source>
        <dbReference type="ARBA" id="ARBA00022946"/>
    </source>
</evidence>
<gene>
    <name evidence="12" type="ORF">B0T14DRAFT_527908</name>
</gene>
<evidence type="ECO:0000256" key="10">
    <source>
        <dbReference type="SAM" id="MobiDB-lite"/>
    </source>
</evidence>
<keyword evidence="13" id="KW-1185">Reference proteome</keyword>
<feature type="domain" description="RNA 2-O ribose methyltransferase substrate binding" evidence="11">
    <location>
        <begin position="279"/>
        <end position="374"/>
    </location>
</feature>
<dbReference type="SUPFAM" id="SSF75217">
    <property type="entry name" value="alpha/beta knot"/>
    <property type="match status" value="1"/>
</dbReference>
<feature type="compositionally biased region" description="Basic and acidic residues" evidence="10">
    <location>
        <begin position="196"/>
        <end position="233"/>
    </location>
</feature>
<evidence type="ECO:0000256" key="2">
    <source>
        <dbReference type="ARBA" id="ARBA00007228"/>
    </source>
</evidence>
<dbReference type="InterPro" id="IPR047182">
    <property type="entry name" value="MRM1"/>
</dbReference>
<organism evidence="12 13">
    <name type="scientific">Immersiella caudata</name>
    <dbReference type="NCBI Taxonomy" id="314043"/>
    <lineage>
        <taxon>Eukaryota</taxon>
        <taxon>Fungi</taxon>
        <taxon>Dikarya</taxon>
        <taxon>Ascomycota</taxon>
        <taxon>Pezizomycotina</taxon>
        <taxon>Sordariomycetes</taxon>
        <taxon>Sordariomycetidae</taxon>
        <taxon>Sordariales</taxon>
        <taxon>Lasiosphaeriaceae</taxon>
        <taxon>Immersiella</taxon>
    </lineage>
</organism>
<dbReference type="Gene3D" id="3.40.1280.10">
    <property type="match status" value="1"/>
</dbReference>
<keyword evidence="4" id="KW-0489">Methyltransferase</keyword>
<comment type="similarity">
    <text evidence="2">Belongs to the class IV-like SAM-binding methyltransferase superfamily. RNA methyltransferase TrmH family.</text>
</comment>
<feature type="region of interest" description="Disordered" evidence="10">
    <location>
        <begin position="74"/>
        <end position="99"/>
    </location>
</feature>
<dbReference type="GO" id="GO:0016435">
    <property type="term" value="F:rRNA (guanine) methyltransferase activity"/>
    <property type="evidence" value="ECO:0007669"/>
    <property type="project" value="TreeGrafter"/>
</dbReference>
<evidence type="ECO:0000256" key="4">
    <source>
        <dbReference type="ARBA" id="ARBA00022603"/>
    </source>
</evidence>
<sequence length="603" mass="66418">MTLTSLCHALRPLTLETLLSVRTYASLSGIHNGIRRSERVRPQGARMAADGKPLTYRERQQARKEAAKPTFRIRKGKKDITEDPNESKPLSRRARFFDPDSPFGKKSMVYKLKSGELERELEALQDKEPKVREQVRGILDDVFAEKIKPAGSDFSKPKGSNRWEGRGRSPEVGESKRTGGSRNIRRRAPTPTNPRDLSRVIERGSLEDTRSQGLRASRDVGRVRVRDSRRRGFEPAPSTPTQKPPPPSKLELEDRPRREQRDHRDHPVSIPYTTAASQFLYGKSVVEAALQGGRRQLYKLYIYRGRNTDTKTSGSVGPYHHARTPQDATIERLALARKVEIVKLGDEGLRLMDKMSGGRPHNNYILEASPLPQLPVVALGPLSTTADKPGFGIDRAHQSAEELALTGPSSFIPTPANDTHKPLVVLLHGVLDPGNVGAILRSASFLGATAVATTKRGSAPLSPVALKAAAGASESLMLFSIDSVERFLEESRDNGWTVYAAVPPPANGKHPRPHMGMREIEEQDPLREKPCVLILGSEGEGLGKQVLKRTDCDVNIPNVLGTEIVDSLNVSVAAGLLCNAFLRGKIGDKVMKEKEGLDKFSLF</sequence>
<dbReference type="SMART" id="SM00967">
    <property type="entry name" value="SpoU_sub_bind"/>
    <property type="match status" value="1"/>
</dbReference>
<evidence type="ECO:0000313" key="13">
    <source>
        <dbReference type="Proteomes" id="UP001175000"/>
    </source>
</evidence>
<dbReference type="PANTHER" id="PTHR46103:SF1">
    <property type="entry name" value="RRNA METHYLTRANSFERASE 1, MITOCHONDRIAL"/>
    <property type="match status" value="1"/>
</dbReference>
<name>A0AA39WF30_9PEZI</name>
<dbReference type="InterPro" id="IPR029064">
    <property type="entry name" value="Ribosomal_eL30-like_sf"/>
</dbReference>